<sequence>MIDYEYLSILCEVDITSENLSIQLNRSESFQQIEPSKKYKKFTQDEDSIILCILQNNTNISWEQVAKLLHNQTLVHKRTGPEVSQHYRRVLLKKRYRSLTNILE</sequence>
<protein>
    <submittedName>
        <fullName evidence="2">DNA binding domain-containing protein</fullName>
    </submittedName>
</protein>
<name>V6LR41_9EUKA</name>
<feature type="domain" description="Myb-like" evidence="1">
    <location>
        <begin position="34"/>
        <end position="91"/>
    </location>
</feature>
<evidence type="ECO:0000313" key="2">
    <source>
        <dbReference type="EMBL" id="EST46698.1"/>
    </source>
</evidence>
<dbReference type="EMBL" id="AUWU02000003">
    <property type="protein sequence ID" value="KAH0575018.1"/>
    <property type="molecule type" value="Genomic_DNA"/>
</dbReference>
<dbReference type="SUPFAM" id="SSF46689">
    <property type="entry name" value="Homeodomain-like"/>
    <property type="match status" value="1"/>
</dbReference>
<reference evidence="2 3" key="1">
    <citation type="journal article" date="2014" name="PLoS Genet.">
        <title>The Genome of Spironucleus salmonicida Highlights a Fish Pathogen Adapted to Fluctuating Environments.</title>
        <authorList>
            <person name="Xu F."/>
            <person name="Jerlstrom-Hultqvist J."/>
            <person name="Einarsson E."/>
            <person name="Astvaldsson A."/>
            <person name="Svard S.G."/>
            <person name="Andersson J.O."/>
        </authorList>
    </citation>
    <scope>NUCLEOTIDE SEQUENCE</scope>
    <source>
        <strain evidence="3">ATCC 50377</strain>
    </source>
</reference>
<dbReference type="Proteomes" id="UP000018208">
    <property type="component" value="Unassembled WGS sequence"/>
</dbReference>
<organism evidence="2">
    <name type="scientific">Spironucleus salmonicida</name>
    <dbReference type="NCBI Taxonomy" id="348837"/>
    <lineage>
        <taxon>Eukaryota</taxon>
        <taxon>Metamonada</taxon>
        <taxon>Diplomonadida</taxon>
        <taxon>Hexamitidae</taxon>
        <taxon>Hexamitinae</taxon>
        <taxon>Spironucleus</taxon>
    </lineage>
</organism>
<reference evidence="3" key="2">
    <citation type="submission" date="2020-12" db="EMBL/GenBank/DDBJ databases">
        <title>New Spironucleus salmonicida genome in near-complete chromosomes.</title>
        <authorList>
            <person name="Xu F."/>
            <person name="Kurt Z."/>
            <person name="Jimenez-Gonzalez A."/>
            <person name="Astvaldsson A."/>
            <person name="Andersson J.O."/>
            <person name="Svard S.G."/>
        </authorList>
    </citation>
    <scope>NUCLEOTIDE SEQUENCE</scope>
    <source>
        <strain evidence="3">ATCC 50377</strain>
    </source>
</reference>
<dbReference type="AlphaFoldDB" id="V6LR41"/>
<dbReference type="InterPro" id="IPR009057">
    <property type="entry name" value="Homeodomain-like_sf"/>
</dbReference>
<keyword evidence="4" id="KW-1185">Reference proteome</keyword>
<dbReference type="VEuPathDB" id="GiardiaDB:SS50377_22637"/>
<evidence type="ECO:0000313" key="3">
    <source>
        <dbReference type="EMBL" id="KAH0575018.1"/>
    </source>
</evidence>
<evidence type="ECO:0000259" key="1">
    <source>
        <dbReference type="PROSITE" id="PS50090"/>
    </source>
</evidence>
<accession>V6LR41</accession>
<dbReference type="SMART" id="SM00717">
    <property type="entry name" value="SANT"/>
    <property type="match status" value="1"/>
</dbReference>
<proteinExistence type="predicted"/>
<dbReference type="InterPro" id="IPR001005">
    <property type="entry name" value="SANT/Myb"/>
</dbReference>
<dbReference type="PROSITE" id="PS50090">
    <property type="entry name" value="MYB_LIKE"/>
    <property type="match status" value="1"/>
</dbReference>
<gene>
    <name evidence="2" type="ORF">SS50377_13292</name>
    <name evidence="3" type="ORF">SS50377_22637</name>
</gene>
<dbReference type="Gene3D" id="1.10.10.60">
    <property type="entry name" value="Homeodomain-like"/>
    <property type="match status" value="1"/>
</dbReference>
<dbReference type="Pfam" id="PF13921">
    <property type="entry name" value="Myb_DNA-bind_6"/>
    <property type="match status" value="1"/>
</dbReference>
<evidence type="ECO:0000313" key="4">
    <source>
        <dbReference type="Proteomes" id="UP000018208"/>
    </source>
</evidence>
<dbReference type="EMBL" id="KI546071">
    <property type="protein sequence ID" value="EST46698.1"/>
    <property type="molecule type" value="Genomic_DNA"/>
</dbReference>